<comment type="similarity">
    <text evidence="8">Belongs to the FtsL family.</text>
</comment>
<protein>
    <recommendedName>
        <fullName evidence="8 9">Cell division protein FtsL</fullName>
    </recommendedName>
</protein>
<comment type="function">
    <text evidence="8">Essential cell division protein. May link together the upstream cell division proteins, which are predominantly cytoplasmic, with the downstream cell division proteins, which are predominantly periplasmic.</text>
</comment>
<dbReference type="GO" id="GO:0043093">
    <property type="term" value="P:FtsZ-dependent cytokinesis"/>
    <property type="evidence" value="ECO:0007669"/>
    <property type="project" value="UniProtKB-UniRule"/>
</dbReference>
<name>A0AAW7XMW7_9GAMM</name>
<comment type="subcellular location">
    <subcellularLocation>
        <location evidence="8">Cell inner membrane</location>
        <topology evidence="8">Single-pass type II membrane protein</topology>
    </subcellularLocation>
    <subcellularLocation>
        <location evidence="1">Cell membrane</location>
        <topology evidence="1">Single-pass type II membrane protein</topology>
    </subcellularLocation>
    <text evidence="8">Localizes to the division septum where it forms a ring structure.</text>
</comment>
<keyword evidence="2 8" id="KW-1003">Cell membrane</keyword>
<keyword evidence="6 8" id="KW-0472">Membrane</keyword>
<evidence type="ECO:0000256" key="1">
    <source>
        <dbReference type="ARBA" id="ARBA00004401"/>
    </source>
</evidence>
<dbReference type="RefSeq" id="WP_290036650.1">
    <property type="nucleotide sequence ID" value="NZ_JAUOPG010000009.1"/>
</dbReference>
<evidence type="ECO:0000256" key="3">
    <source>
        <dbReference type="ARBA" id="ARBA00022618"/>
    </source>
</evidence>
<accession>A0AAW7XMW7</accession>
<dbReference type="GO" id="GO:0005886">
    <property type="term" value="C:plasma membrane"/>
    <property type="evidence" value="ECO:0007669"/>
    <property type="project" value="UniProtKB-SubCell"/>
</dbReference>
<evidence type="ECO:0000256" key="5">
    <source>
        <dbReference type="ARBA" id="ARBA00022989"/>
    </source>
</evidence>
<evidence type="ECO:0000313" key="11">
    <source>
        <dbReference type="EMBL" id="MDO6454698.1"/>
    </source>
</evidence>
<keyword evidence="4 8" id="KW-0812">Transmembrane</keyword>
<dbReference type="Proteomes" id="UP001169862">
    <property type="component" value="Unassembled WGS sequence"/>
</dbReference>
<evidence type="ECO:0000256" key="8">
    <source>
        <dbReference type="HAMAP-Rule" id="MF_00910"/>
    </source>
</evidence>
<keyword evidence="5 8" id="KW-1133">Transmembrane helix</keyword>
<evidence type="ECO:0000256" key="10">
    <source>
        <dbReference type="SAM" id="MobiDB-lite"/>
    </source>
</evidence>
<comment type="subunit">
    <text evidence="8">Part of a complex composed of FtsB, FtsL and FtsQ.</text>
</comment>
<dbReference type="GO" id="GO:0032153">
    <property type="term" value="C:cell division site"/>
    <property type="evidence" value="ECO:0007669"/>
    <property type="project" value="UniProtKB-UniRule"/>
</dbReference>
<keyword evidence="8" id="KW-0997">Cell inner membrane</keyword>
<organism evidence="11 12">
    <name type="scientific">Neptunomonas phycophila</name>
    <dbReference type="NCBI Taxonomy" id="1572645"/>
    <lineage>
        <taxon>Bacteria</taxon>
        <taxon>Pseudomonadati</taxon>
        <taxon>Pseudomonadota</taxon>
        <taxon>Gammaproteobacteria</taxon>
        <taxon>Oceanospirillales</taxon>
        <taxon>Oceanospirillaceae</taxon>
        <taxon>Neptunomonas</taxon>
    </lineage>
</organism>
<keyword evidence="3 8" id="KW-0132">Cell division</keyword>
<evidence type="ECO:0000256" key="2">
    <source>
        <dbReference type="ARBA" id="ARBA00022475"/>
    </source>
</evidence>
<dbReference type="PANTHER" id="PTHR37479:SF1">
    <property type="entry name" value="CELL DIVISION PROTEIN FTSL"/>
    <property type="match status" value="1"/>
</dbReference>
<dbReference type="AlphaFoldDB" id="A0AAW7XMW7"/>
<dbReference type="NCBIfam" id="TIGR02209">
    <property type="entry name" value="ftsL_broad"/>
    <property type="match status" value="1"/>
</dbReference>
<dbReference type="HAMAP" id="MF_00910">
    <property type="entry name" value="FtsL"/>
    <property type="match status" value="1"/>
</dbReference>
<dbReference type="Pfam" id="PF04999">
    <property type="entry name" value="FtsL"/>
    <property type="match status" value="1"/>
</dbReference>
<evidence type="ECO:0000313" key="12">
    <source>
        <dbReference type="Proteomes" id="UP001169862"/>
    </source>
</evidence>
<feature type="transmembrane region" description="Helical" evidence="8">
    <location>
        <begin position="41"/>
        <end position="67"/>
    </location>
</feature>
<evidence type="ECO:0000256" key="4">
    <source>
        <dbReference type="ARBA" id="ARBA00022692"/>
    </source>
</evidence>
<gene>
    <name evidence="8 11" type="primary">ftsL</name>
    <name evidence="11" type="ORF">Q4490_14075</name>
</gene>
<proteinExistence type="inferred from homology"/>
<feature type="region of interest" description="Disordered" evidence="10">
    <location>
        <begin position="1"/>
        <end position="29"/>
    </location>
</feature>
<evidence type="ECO:0000256" key="9">
    <source>
        <dbReference type="NCBIfam" id="TIGR02209"/>
    </source>
</evidence>
<evidence type="ECO:0000256" key="6">
    <source>
        <dbReference type="ARBA" id="ARBA00023136"/>
    </source>
</evidence>
<comment type="caution">
    <text evidence="11">The sequence shown here is derived from an EMBL/GenBank/DDBJ whole genome shotgun (WGS) entry which is preliminary data.</text>
</comment>
<sequence>MWFKRKQKQPEAAPAPKKAAKLKKEKAKAPEMTRLMTGEELARPICISVVLVIAITASALSVIYSAFEYRDLFNRQQVLVTQWDEFQVEWGQLLLEESALGANNRVERVASKQLAMMSPETNMIEIVQYER</sequence>
<dbReference type="PANTHER" id="PTHR37479">
    <property type="entry name" value="CELL DIVISION PROTEIN FTSL"/>
    <property type="match status" value="1"/>
</dbReference>
<keyword evidence="7 8" id="KW-0131">Cell cycle</keyword>
<reference evidence="11" key="1">
    <citation type="submission" date="2023-07" db="EMBL/GenBank/DDBJ databases">
        <title>Genome content predicts the carbon catabolic preferences of heterotrophic bacteria.</title>
        <authorList>
            <person name="Gralka M."/>
        </authorList>
    </citation>
    <scope>NUCLEOTIDE SEQUENCE</scope>
    <source>
        <strain evidence="11">I2M16</strain>
    </source>
</reference>
<dbReference type="EMBL" id="JAUOPG010000009">
    <property type="protein sequence ID" value="MDO6454698.1"/>
    <property type="molecule type" value="Genomic_DNA"/>
</dbReference>
<evidence type="ECO:0000256" key="7">
    <source>
        <dbReference type="ARBA" id="ARBA00023306"/>
    </source>
</evidence>
<dbReference type="InterPro" id="IPR011922">
    <property type="entry name" value="Cell_div_FtsL"/>
</dbReference>